<dbReference type="SUPFAM" id="SSF50370">
    <property type="entry name" value="Ricin B-like lectins"/>
    <property type="match status" value="1"/>
</dbReference>
<keyword evidence="3" id="KW-1185">Reference proteome</keyword>
<dbReference type="Proteomes" id="UP000517694">
    <property type="component" value="Unassembled WGS sequence"/>
</dbReference>
<dbReference type="EMBL" id="JACMHY010000018">
    <property type="protein sequence ID" value="MBC2869460.1"/>
    <property type="molecule type" value="Genomic_DNA"/>
</dbReference>
<dbReference type="OrthoDB" id="4224441at2"/>
<reference evidence="2 3" key="1">
    <citation type="submission" date="2020-08" db="EMBL/GenBank/DDBJ databases">
        <title>Whole-Genome Sequence of French Clinical Streptomyces mexicanus Strain Q0842.</title>
        <authorList>
            <person name="Boxberger M."/>
            <person name="La Scola B."/>
        </authorList>
    </citation>
    <scope>NUCLEOTIDE SEQUENCE [LARGE SCALE GENOMIC DNA]</scope>
    <source>
        <strain evidence="2 3">Marseille-Q0842</strain>
    </source>
</reference>
<dbReference type="InterPro" id="IPR000772">
    <property type="entry name" value="Ricin_B_lectin"/>
</dbReference>
<accession>A0A7X1I637</accession>
<sequence>MTALAAGSATAAPPLSGTKIRSWQSGHVLAVTDTVGGSQVQYQTDTDALSQKWAVEPVSSSTFLLRNLSSDMCVTAIGGGDTEALQQRPCDPRWDEQLFSLEASGKPSRYLLKNQGHNKCLQQYNSTAPTYARLYACSPASTWQIHSFDVR</sequence>
<comment type="caution">
    <text evidence="2">The sequence shown here is derived from an EMBL/GenBank/DDBJ whole genome shotgun (WGS) entry which is preliminary data.</text>
</comment>
<dbReference type="InterPro" id="IPR035992">
    <property type="entry name" value="Ricin_B-like_lectins"/>
</dbReference>
<proteinExistence type="predicted"/>
<protein>
    <submittedName>
        <fullName evidence="2">RICIN domain-containing protein</fullName>
    </submittedName>
</protein>
<dbReference type="CDD" id="cd00161">
    <property type="entry name" value="beta-trefoil_Ricin-like"/>
    <property type="match status" value="1"/>
</dbReference>
<feature type="domain" description="Ricin B lectin" evidence="1">
    <location>
        <begin position="50"/>
        <end position="129"/>
    </location>
</feature>
<evidence type="ECO:0000313" key="3">
    <source>
        <dbReference type="Proteomes" id="UP000517694"/>
    </source>
</evidence>
<organism evidence="2 3">
    <name type="scientific">Streptomyces mexicanus</name>
    <dbReference type="NCBI Taxonomy" id="178566"/>
    <lineage>
        <taxon>Bacteria</taxon>
        <taxon>Bacillati</taxon>
        <taxon>Actinomycetota</taxon>
        <taxon>Actinomycetes</taxon>
        <taxon>Kitasatosporales</taxon>
        <taxon>Streptomycetaceae</taxon>
        <taxon>Streptomyces</taxon>
    </lineage>
</organism>
<dbReference type="Pfam" id="PF14200">
    <property type="entry name" value="RicinB_lectin_2"/>
    <property type="match status" value="1"/>
</dbReference>
<name>A0A7X1I637_9ACTN</name>
<dbReference type="Gene3D" id="2.80.10.50">
    <property type="match status" value="1"/>
</dbReference>
<evidence type="ECO:0000313" key="2">
    <source>
        <dbReference type="EMBL" id="MBC2869460.1"/>
    </source>
</evidence>
<dbReference type="AlphaFoldDB" id="A0A7X1I637"/>
<evidence type="ECO:0000259" key="1">
    <source>
        <dbReference type="Pfam" id="PF14200"/>
    </source>
</evidence>
<gene>
    <name evidence="2" type="ORF">H1R13_32245</name>
</gene>
<dbReference type="PROSITE" id="PS50231">
    <property type="entry name" value="RICIN_B_LECTIN"/>
    <property type="match status" value="1"/>
</dbReference>